<dbReference type="InterPro" id="IPR011990">
    <property type="entry name" value="TPR-like_helical_dom_sf"/>
</dbReference>
<accession>A0A6I4J1X6</accession>
<dbReference type="RefSeq" id="WP_157027639.1">
    <property type="nucleotide sequence ID" value="NZ_WQMS01000014.1"/>
</dbReference>
<dbReference type="AlphaFoldDB" id="A0A6I4J1X6"/>
<dbReference type="SUPFAM" id="SSF48452">
    <property type="entry name" value="TPR-like"/>
    <property type="match status" value="1"/>
</dbReference>
<reference evidence="4 5" key="1">
    <citation type="submission" date="2019-12" db="EMBL/GenBank/DDBJ databases">
        <authorList>
            <person name="Huq M.A."/>
        </authorList>
    </citation>
    <scope>NUCLEOTIDE SEQUENCE [LARGE SCALE GENOMIC DNA]</scope>
    <source>
        <strain evidence="4 5">MAH-20</strain>
    </source>
</reference>
<name>A0A6I4J1X6_9SPHN</name>
<organism evidence="4 5">
    <name type="scientific">Sphingomonas horti</name>
    <dbReference type="NCBI Taxonomy" id="2682842"/>
    <lineage>
        <taxon>Bacteria</taxon>
        <taxon>Pseudomonadati</taxon>
        <taxon>Pseudomonadota</taxon>
        <taxon>Alphaproteobacteria</taxon>
        <taxon>Sphingomonadales</taxon>
        <taxon>Sphingomonadaceae</taxon>
        <taxon>Sphingomonas</taxon>
    </lineage>
</organism>
<comment type="caution">
    <text evidence="4">The sequence shown here is derived from an EMBL/GenBank/DDBJ whole genome shotgun (WGS) entry which is preliminary data.</text>
</comment>
<feature type="compositionally biased region" description="Low complexity" evidence="1">
    <location>
        <begin position="317"/>
        <end position="331"/>
    </location>
</feature>
<proteinExistence type="predicted"/>
<feature type="chain" id="PRO_5026352944" evidence="2">
    <location>
        <begin position="27"/>
        <end position="519"/>
    </location>
</feature>
<feature type="compositionally biased region" description="Pro residues" evidence="1">
    <location>
        <begin position="304"/>
        <end position="316"/>
    </location>
</feature>
<dbReference type="InterPro" id="IPR036680">
    <property type="entry name" value="SPOR-like_sf"/>
</dbReference>
<feature type="compositionally biased region" description="Low complexity" evidence="1">
    <location>
        <begin position="351"/>
        <end position="364"/>
    </location>
</feature>
<keyword evidence="2" id="KW-0732">Signal</keyword>
<dbReference type="EMBL" id="WQMS01000014">
    <property type="protein sequence ID" value="MVO78672.1"/>
    <property type="molecule type" value="Genomic_DNA"/>
</dbReference>
<evidence type="ECO:0000256" key="1">
    <source>
        <dbReference type="SAM" id="MobiDB-lite"/>
    </source>
</evidence>
<feature type="domain" description="SPOR" evidence="3">
    <location>
        <begin position="428"/>
        <end position="508"/>
    </location>
</feature>
<feature type="compositionally biased region" description="Low complexity" evidence="1">
    <location>
        <begin position="261"/>
        <end position="292"/>
    </location>
</feature>
<sequence length="519" mass="54804">MIRSIFHSTAMGLAAVLLASAAAAPAQVPERPADRLSRYLRELAADPTSLSALIGAGQAALDVGDGNAALGFFARADERSPRNGQIKAGLARALLMVDNPREALKMFDAARSLGVPEIEIAGDRGLAYDLRGDTRKAQHDYALALTRGANDEVTKRYALSLGISGEREQALKLIDPLLYKRDQGAWRARAFVLAMTGDLPGASRIVHKVMPERMAQTMDPFLAKLSALNPAQKAAAVHLGEMPANVRVASAEPIPQPTAPPTYYAPTPAPTQAARTQAQPTRRGARASALLASPPPEKVRAKPVPTPTPTPTPAPSPARLAATEPATLPPAERGDLDAIMRDIRSAAAQDAPVRSPVRVAQAAPRPTPTPTPRAAARKEEAAAKAKTTQADEDCKPAPRKVKGRAVKTTCAPAAKATKEAAAKKKGEPKNPARIWVQVAGGANDDALPKEWARVTAKDATLKAKGPWTAKNRATNRLLAGPYKTDDEAQAVVRKLRKAGIGAFQWHSDAGEAVEKIGGK</sequence>
<dbReference type="Pfam" id="PF14559">
    <property type="entry name" value="TPR_19"/>
    <property type="match status" value="1"/>
</dbReference>
<dbReference type="Gene3D" id="1.25.40.10">
    <property type="entry name" value="Tetratricopeptide repeat domain"/>
    <property type="match status" value="1"/>
</dbReference>
<keyword evidence="5" id="KW-1185">Reference proteome</keyword>
<evidence type="ECO:0000313" key="4">
    <source>
        <dbReference type="EMBL" id="MVO78672.1"/>
    </source>
</evidence>
<feature type="region of interest" description="Disordered" evidence="1">
    <location>
        <begin position="252"/>
        <end position="333"/>
    </location>
</feature>
<evidence type="ECO:0000259" key="3">
    <source>
        <dbReference type="PROSITE" id="PS51724"/>
    </source>
</evidence>
<dbReference type="SUPFAM" id="SSF110997">
    <property type="entry name" value="Sporulation related repeat"/>
    <property type="match status" value="1"/>
</dbReference>
<dbReference type="GO" id="GO:0042834">
    <property type="term" value="F:peptidoglycan binding"/>
    <property type="evidence" value="ECO:0007669"/>
    <property type="project" value="InterPro"/>
</dbReference>
<evidence type="ECO:0000313" key="5">
    <source>
        <dbReference type="Proteomes" id="UP000441389"/>
    </source>
</evidence>
<evidence type="ECO:0000256" key="2">
    <source>
        <dbReference type="SAM" id="SignalP"/>
    </source>
</evidence>
<feature type="region of interest" description="Disordered" evidence="1">
    <location>
        <begin position="347"/>
        <end position="400"/>
    </location>
</feature>
<dbReference type="InterPro" id="IPR007730">
    <property type="entry name" value="SPOR-like_dom"/>
</dbReference>
<dbReference type="PROSITE" id="PS51724">
    <property type="entry name" value="SPOR"/>
    <property type="match status" value="1"/>
</dbReference>
<dbReference type="Proteomes" id="UP000441389">
    <property type="component" value="Unassembled WGS sequence"/>
</dbReference>
<protein>
    <submittedName>
        <fullName evidence="4">Tetratricopeptide repeat protein</fullName>
    </submittedName>
</protein>
<feature type="signal peptide" evidence="2">
    <location>
        <begin position="1"/>
        <end position="26"/>
    </location>
</feature>
<gene>
    <name evidence="4" type="ORF">GON01_12110</name>
</gene>
<dbReference type="Pfam" id="PF05036">
    <property type="entry name" value="SPOR"/>
    <property type="match status" value="1"/>
</dbReference>